<reference evidence="4 5" key="1">
    <citation type="submission" date="2019-06" db="EMBL/GenBank/DDBJ databases">
        <title>Genome of new Rhodobacteraceae sp. SM1903.</title>
        <authorList>
            <person name="Ren X."/>
        </authorList>
    </citation>
    <scope>NUCLEOTIDE SEQUENCE [LARGE SCALE GENOMIC DNA]</scope>
    <source>
        <strain evidence="4 5">SM1903</strain>
    </source>
</reference>
<proteinExistence type="predicted"/>
<evidence type="ECO:0000259" key="3">
    <source>
        <dbReference type="Pfam" id="PF01494"/>
    </source>
</evidence>
<feature type="domain" description="FAD-binding" evidence="3">
    <location>
        <begin position="272"/>
        <end position="309"/>
    </location>
</feature>
<dbReference type="PANTHER" id="PTHR13789">
    <property type="entry name" value="MONOOXYGENASE"/>
    <property type="match status" value="1"/>
</dbReference>
<evidence type="ECO:0000256" key="2">
    <source>
        <dbReference type="ARBA" id="ARBA00023033"/>
    </source>
</evidence>
<keyword evidence="2 4" id="KW-0503">Monooxygenase</keyword>
<name>A0A5C5GBV6_9RHOB</name>
<dbReference type="GO" id="GO:0004497">
    <property type="term" value="F:monooxygenase activity"/>
    <property type="evidence" value="ECO:0007669"/>
    <property type="project" value="UniProtKB-KW"/>
</dbReference>
<sequence>MRYRIAIAGAGIGGLACAGLLHDAGHHVTLFDQFDAPRPVGSGLVIQPVGMAVLDRLGAGEAAATFGTPITRMLGRECKSGRRVLDVRYGKVPGLGIHRASLFQSLLEAVEARGIELRTSAIVTGQASGRLHLSDHRTEGPFDLIVDACGAGSALSPLRSRALPYGAIWGTVDWPETDLPADRLSQRYRRADRMLGILPIGQLPGSGQRKAAIFWSLPSGGHADWIGGGLERWTAEAAELWPAFMPFIEQVSDPGQMTMARYTHGTLHRPWGDGIVHIGDAAHRASPQLGQGANMALLDAAALADALTHFPLADAPRAYALGRRWHVRAYQTMSAAFTPQYQSDSRWLPVLRDRVLFPLSQVPPLPWVLSHLVSGTLLPASGSLPTPARRRARSEPAAPAR</sequence>
<accession>A0A5C5GBV6</accession>
<dbReference type="EMBL" id="VFFF01000003">
    <property type="protein sequence ID" value="TNY31077.1"/>
    <property type="molecule type" value="Genomic_DNA"/>
</dbReference>
<evidence type="ECO:0000313" key="4">
    <source>
        <dbReference type="EMBL" id="TNY31077.1"/>
    </source>
</evidence>
<dbReference type="RefSeq" id="WP_140197344.1">
    <property type="nucleotide sequence ID" value="NZ_CP065915.1"/>
</dbReference>
<dbReference type="OrthoDB" id="5499180at2"/>
<dbReference type="GO" id="GO:0071949">
    <property type="term" value="F:FAD binding"/>
    <property type="evidence" value="ECO:0007669"/>
    <property type="project" value="InterPro"/>
</dbReference>
<feature type="domain" description="FAD-binding" evidence="3">
    <location>
        <begin position="4"/>
        <end position="123"/>
    </location>
</feature>
<dbReference type="Pfam" id="PF01494">
    <property type="entry name" value="FAD_binding_3"/>
    <property type="match status" value="2"/>
</dbReference>
<dbReference type="InterPro" id="IPR050493">
    <property type="entry name" value="FAD-dep_Monooxygenase_BioMet"/>
</dbReference>
<evidence type="ECO:0000313" key="5">
    <source>
        <dbReference type="Proteomes" id="UP000314011"/>
    </source>
</evidence>
<dbReference type="PRINTS" id="PR00420">
    <property type="entry name" value="RNGMNOXGNASE"/>
</dbReference>
<dbReference type="InterPro" id="IPR002938">
    <property type="entry name" value="FAD-bd"/>
</dbReference>
<dbReference type="PROSITE" id="PS51257">
    <property type="entry name" value="PROKAR_LIPOPROTEIN"/>
    <property type="match status" value="1"/>
</dbReference>
<protein>
    <submittedName>
        <fullName evidence="4">FAD-dependent monooxygenase</fullName>
    </submittedName>
</protein>
<organism evidence="4 5">
    <name type="scientific">Pelagovum pacificum</name>
    <dbReference type="NCBI Taxonomy" id="2588711"/>
    <lineage>
        <taxon>Bacteria</taxon>
        <taxon>Pseudomonadati</taxon>
        <taxon>Pseudomonadota</taxon>
        <taxon>Alphaproteobacteria</taxon>
        <taxon>Rhodobacterales</taxon>
        <taxon>Paracoccaceae</taxon>
        <taxon>Pelagovum</taxon>
    </lineage>
</organism>
<keyword evidence="5" id="KW-1185">Reference proteome</keyword>
<gene>
    <name evidence="4" type="ORF">FHY64_17850</name>
</gene>
<comment type="caution">
    <text evidence="4">The sequence shown here is derived from an EMBL/GenBank/DDBJ whole genome shotgun (WGS) entry which is preliminary data.</text>
</comment>
<dbReference type="PANTHER" id="PTHR13789:SF309">
    <property type="entry name" value="PUTATIVE (AFU_ORTHOLOGUE AFUA_6G14510)-RELATED"/>
    <property type="match status" value="1"/>
</dbReference>
<dbReference type="Proteomes" id="UP000314011">
    <property type="component" value="Unassembled WGS sequence"/>
</dbReference>
<dbReference type="AlphaFoldDB" id="A0A5C5GBV6"/>
<dbReference type="SUPFAM" id="SSF51905">
    <property type="entry name" value="FAD/NAD(P)-binding domain"/>
    <property type="match status" value="1"/>
</dbReference>
<dbReference type="InterPro" id="IPR036188">
    <property type="entry name" value="FAD/NAD-bd_sf"/>
</dbReference>
<keyword evidence="1" id="KW-0560">Oxidoreductase</keyword>
<dbReference type="Gene3D" id="3.50.50.60">
    <property type="entry name" value="FAD/NAD(P)-binding domain"/>
    <property type="match status" value="1"/>
</dbReference>
<evidence type="ECO:0000256" key="1">
    <source>
        <dbReference type="ARBA" id="ARBA00023002"/>
    </source>
</evidence>